<reference evidence="8" key="2">
    <citation type="submission" date="2025-08" db="UniProtKB">
        <authorList>
            <consortium name="RefSeq"/>
        </authorList>
    </citation>
    <scope>IDENTIFICATION</scope>
    <source>
        <tissue evidence="8">Leaf</tissue>
    </source>
</reference>
<keyword evidence="5" id="KW-0175">Coiled coil</keyword>
<dbReference type="InterPro" id="IPR044658">
    <property type="entry name" value="bHLH92/bHLH041-like"/>
</dbReference>
<sequence>MDLFFQEELQNDLFWHDPSVLPPPLASWSAFSPYAKSPAGLHRPPIQDRGFKPSPGNNMNKRMVEFLRRSWAEPSRTQEFERERSTRHMMNERMRRERQKHSYSALHAVLPLGTKNDKNSIVQTAYMRIKELAKYNQELERQNRELESGLNERRGDKAGGTKIRVKVANPTSGVDSMLEVLRCLNNMGLEATTIQMQCSADQLFAVIEVQNEIEAANVEQVIQWTLLEAERKLLYNNYEGKMD</sequence>
<evidence type="ECO:0000259" key="6">
    <source>
        <dbReference type="PROSITE" id="PS50888"/>
    </source>
</evidence>
<dbReference type="RefSeq" id="XP_030534018.1">
    <property type="nucleotide sequence ID" value="XM_030678158.2"/>
</dbReference>
<accession>A0A8B8PIN5</accession>
<keyword evidence="4" id="KW-0539">Nucleus</keyword>
<name>A0A8B8PIN5_9MYRT</name>
<organism evidence="7 8">
    <name type="scientific">Rhodamnia argentea</name>
    <dbReference type="NCBI Taxonomy" id="178133"/>
    <lineage>
        <taxon>Eukaryota</taxon>
        <taxon>Viridiplantae</taxon>
        <taxon>Streptophyta</taxon>
        <taxon>Embryophyta</taxon>
        <taxon>Tracheophyta</taxon>
        <taxon>Spermatophyta</taxon>
        <taxon>Magnoliopsida</taxon>
        <taxon>eudicotyledons</taxon>
        <taxon>Gunneridae</taxon>
        <taxon>Pentapetalae</taxon>
        <taxon>rosids</taxon>
        <taxon>malvids</taxon>
        <taxon>Myrtales</taxon>
        <taxon>Myrtaceae</taxon>
        <taxon>Myrtoideae</taxon>
        <taxon>Myrteae</taxon>
        <taxon>Australasian group</taxon>
        <taxon>Rhodamnia</taxon>
    </lineage>
</organism>
<keyword evidence="7" id="KW-1185">Reference proteome</keyword>
<feature type="coiled-coil region" evidence="5">
    <location>
        <begin position="122"/>
        <end position="156"/>
    </location>
</feature>
<dbReference type="Gene3D" id="4.10.280.10">
    <property type="entry name" value="Helix-loop-helix DNA-binding domain"/>
    <property type="match status" value="1"/>
</dbReference>
<dbReference type="AlphaFoldDB" id="A0A8B8PIN5"/>
<dbReference type="Pfam" id="PF00010">
    <property type="entry name" value="HLH"/>
    <property type="match status" value="1"/>
</dbReference>
<dbReference type="PROSITE" id="PS50888">
    <property type="entry name" value="BHLH"/>
    <property type="match status" value="1"/>
</dbReference>
<evidence type="ECO:0000256" key="5">
    <source>
        <dbReference type="SAM" id="Coils"/>
    </source>
</evidence>
<proteinExistence type="predicted"/>
<dbReference type="SUPFAM" id="SSF47459">
    <property type="entry name" value="HLH, helix-loop-helix DNA-binding domain"/>
    <property type="match status" value="1"/>
</dbReference>
<dbReference type="GeneID" id="115743398"/>
<reference evidence="7" key="1">
    <citation type="submission" date="2025-05" db="UniProtKB">
        <authorList>
            <consortium name="RefSeq"/>
        </authorList>
    </citation>
    <scope>NUCLEOTIDE SEQUENCE [LARGE SCALE GENOMIC DNA]</scope>
</reference>
<protein>
    <submittedName>
        <fullName evidence="8">Transcription factor bHLH92</fullName>
    </submittedName>
</protein>
<evidence type="ECO:0000256" key="4">
    <source>
        <dbReference type="ARBA" id="ARBA00023242"/>
    </source>
</evidence>
<dbReference type="Proteomes" id="UP000827889">
    <property type="component" value="Chromosome 1"/>
</dbReference>
<dbReference type="InterPro" id="IPR011598">
    <property type="entry name" value="bHLH_dom"/>
</dbReference>
<feature type="domain" description="BHLH" evidence="6">
    <location>
        <begin position="83"/>
        <end position="132"/>
    </location>
</feature>
<comment type="subcellular location">
    <subcellularLocation>
        <location evidence="1">Nucleus</location>
    </subcellularLocation>
</comment>
<evidence type="ECO:0000313" key="8">
    <source>
        <dbReference type="RefSeq" id="XP_030534018.1"/>
    </source>
</evidence>
<dbReference type="OrthoDB" id="1885111at2759"/>
<keyword evidence="3" id="KW-0804">Transcription</keyword>
<gene>
    <name evidence="8" type="primary">LOC115743398</name>
</gene>
<dbReference type="PANTHER" id="PTHR46665:SF6">
    <property type="entry name" value="TRANSCRIPTION FACTOR BHLH92"/>
    <property type="match status" value="1"/>
</dbReference>
<dbReference type="GO" id="GO:0005634">
    <property type="term" value="C:nucleus"/>
    <property type="evidence" value="ECO:0007669"/>
    <property type="project" value="UniProtKB-SubCell"/>
</dbReference>
<evidence type="ECO:0000256" key="3">
    <source>
        <dbReference type="ARBA" id="ARBA00023163"/>
    </source>
</evidence>
<evidence type="ECO:0000256" key="2">
    <source>
        <dbReference type="ARBA" id="ARBA00023015"/>
    </source>
</evidence>
<keyword evidence="2" id="KW-0805">Transcription regulation</keyword>
<dbReference type="InterPro" id="IPR036638">
    <property type="entry name" value="HLH_DNA-bd_sf"/>
</dbReference>
<dbReference type="KEGG" id="rarg:115743398"/>
<dbReference type="PANTHER" id="PTHR46665">
    <property type="entry name" value="TRANSCRIPTION FACTOR BHLH041-RELATED-RELATED"/>
    <property type="match status" value="1"/>
</dbReference>
<evidence type="ECO:0000313" key="7">
    <source>
        <dbReference type="Proteomes" id="UP000827889"/>
    </source>
</evidence>
<evidence type="ECO:0000256" key="1">
    <source>
        <dbReference type="ARBA" id="ARBA00004123"/>
    </source>
</evidence>
<dbReference type="GO" id="GO:0046983">
    <property type="term" value="F:protein dimerization activity"/>
    <property type="evidence" value="ECO:0007669"/>
    <property type="project" value="InterPro"/>
</dbReference>